<dbReference type="AlphaFoldDB" id="A0A2Z3S0V0"/>
<dbReference type="EMBL" id="CP023994">
    <property type="protein sequence ID" value="AWR22330.1"/>
    <property type="molecule type" value="Genomic_DNA"/>
</dbReference>
<reference evidence="1 2" key="1">
    <citation type="submission" date="2017-10" db="EMBL/GenBank/DDBJ databases">
        <title>Genome of an Actinobacterium that displays light-enhanced growth.</title>
        <authorList>
            <person name="Maresca J.A."/>
            <person name="Hempel P."/>
            <person name="Shevchenko O."/>
            <person name="Miller K.J."/>
            <person name="Hahn M.W."/>
        </authorList>
    </citation>
    <scope>NUCLEOTIDE SEQUENCE [LARGE SCALE GENOMIC DNA]</scope>
    <source>
        <strain evidence="1 2">MWH-Mo1</strain>
    </source>
</reference>
<keyword evidence="2" id="KW-1185">Reference proteome</keyword>
<gene>
    <name evidence="1" type="ORF">AURMO_01748</name>
</gene>
<dbReference type="Proteomes" id="UP000246894">
    <property type="component" value="Chromosome"/>
</dbReference>
<evidence type="ECO:0000313" key="2">
    <source>
        <dbReference type="Proteomes" id="UP000246894"/>
    </source>
</evidence>
<name>A0A2Z3S0V0_9MICO</name>
<accession>A0A2Z3S0V0</accession>
<organism evidence="1 2">
    <name type="scientific">Aurantimicrobium photophilum</name>
    <dbReference type="NCBI Taxonomy" id="1987356"/>
    <lineage>
        <taxon>Bacteria</taxon>
        <taxon>Bacillati</taxon>
        <taxon>Actinomycetota</taxon>
        <taxon>Actinomycetes</taxon>
        <taxon>Micrococcales</taxon>
        <taxon>Microbacteriaceae</taxon>
        <taxon>Aurantimicrobium</taxon>
    </lineage>
</organism>
<protein>
    <recommendedName>
        <fullName evidence="3">DNA-binding protein</fullName>
    </recommendedName>
</protein>
<sequence length="171" mass="19848">MQTYFFDVEIEELDREDETWIDFFATRKFEAFFSWRDFQTYLNCYVEAETPGEVLDMVFTEIAKTELSVLRIVVDLIGVQDIAIDYSVSRETARLWANGHRRNGFPKRFTQVGNKSAWARSDVHAWAVKNNLAREATEQPLPIDVVEMFNGDLARSRIGNELRPLTVSLSE</sequence>
<proteinExistence type="predicted"/>
<evidence type="ECO:0008006" key="3">
    <source>
        <dbReference type="Google" id="ProtNLM"/>
    </source>
</evidence>
<evidence type="ECO:0000313" key="1">
    <source>
        <dbReference type="EMBL" id="AWR22330.1"/>
    </source>
</evidence>
<dbReference type="KEGG" id="aum:AURMO_01748"/>
<dbReference type="RefSeq" id="WP_162532717.1">
    <property type="nucleotide sequence ID" value="NZ_CP023994.1"/>
</dbReference>